<keyword evidence="4 7" id="KW-0812">Transmembrane</keyword>
<dbReference type="PANTHER" id="PTHR23513:SF11">
    <property type="entry name" value="STAPHYLOFERRIN A TRANSPORTER"/>
    <property type="match status" value="1"/>
</dbReference>
<evidence type="ECO:0000256" key="3">
    <source>
        <dbReference type="ARBA" id="ARBA00022475"/>
    </source>
</evidence>
<evidence type="ECO:0000256" key="6">
    <source>
        <dbReference type="ARBA" id="ARBA00023136"/>
    </source>
</evidence>
<feature type="transmembrane region" description="Helical" evidence="7">
    <location>
        <begin position="349"/>
        <end position="370"/>
    </location>
</feature>
<reference evidence="8 9" key="1">
    <citation type="journal article" date="2018" name="J. Microbiol.">
        <title>Baekduia soli gen. nov., sp. nov., a novel bacterium isolated from the soil of Baekdu Mountain and proposal of a novel family name, Baekduiaceae fam. nov.</title>
        <authorList>
            <person name="An D.S."/>
            <person name="Siddiqi M.Z."/>
            <person name="Kim K.H."/>
            <person name="Yu H.S."/>
            <person name="Im W.T."/>
        </authorList>
    </citation>
    <scope>NUCLEOTIDE SEQUENCE [LARGE SCALE GENOMIC DNA]</scope>
    <source>
        <strain evidence="8 9">BR7-21</strain>
    </source>
</reference>
<dbReference type="RefSeq" id="WP_146920928.1">
    <property type="nucleotide sequence ID" value="NZ_CP042430.1"/>
</dbReference>
<dbReference type="Pfam" id="PF05977">
    <property type="entry name" value="MFS_3"/>
    <property type="match status" value="1"/>
</dbReference>
<evidence type="ECO:0000313" key="9">
    <source>
        <dbReference type="Proteomes" id="UP000321805"/>
    </source>
</evidence>
<dbReference type="Gene3D" id="1.20.1250.20">
    <property type="entry name" value="MFS general substrate transporter like domains"/>
    <property type="match status" value="1"/>
</dbReference>
<evidence type="ECO:0000256" key="2">
    <source>
        <dbReference type="ARBA" id="ARBA00022448"/>
    </source>
</evidence>
<feature type="transmembrane region" description="Helical" evidence="7">
    <location>
        <begin position="147"/>
        <end position="166"/>
    </location>
</feature>
<feature type="transmembrane region" description="Helical" evidence="7">
    <location>
        <begin position="376"/>
        <end position="396"/>
    </location>
</feature>
<feature type="transmembrane region" description="Helical" evidence="7">
    <location>
        <begin position="49"/>
        <end position="69"/>
    </location>
</feature>
<protein>
    <submittedName>
        <fullName evidence="8">MFS transporter</fullName>
    </submittedName>
</protein>
<dbReference type="OrthoDB" id="4528313at2"/>
<dbReference type="CDD" id="cd06173">
    <property type="entry name" value="MFS_MefA_like"/>
    <property type="match status" value="1"/>
</dbReference>
<feature type="transmembrane region" description="Helical" evidence="7">
    <location>
        <begin position="307"/>
        <end position="328"/>
    </location>
</feature>
<gene>
    <name evidence="8" type="ORF">FSW04_15780</name>
</gene>
<evidence type="ECO:0000256" key="1">
    <source>
        <dbReference type="ARBA" id="ARBA00004651"/>
    </source>
</evidence>
<dbReference type="PRINTS" id="PR01988">
    <property type="entry name" value="EXPORTERBACE"/>
</dbReference>
<keyword evidence="9" id="KW-1185">Reference proteome</keyword>
<feature type="transmembrane region" description="Helical" evidence="7">
    <location>
        <begin position="254"/>
        <end position="275"/>
    </location>
</feature>
<dbReference type="GO" id="GO:0005886">
    <property type="term" value="C:plasma membrane"/>
    <property type="evidence" value="ECO:0007669"/>
    <property type="project" value="UniProtKB-SubCell"/>
</dbReference>
<dbReference type="InterPro" id="IPR036259">
    <property type="entry name" value="MFS_trans_sf"/>
</dbReference>
<feature type="transmembrane region" description="Helical" evidence="7">
    <location>
        <begin position="282"/>
        <end position="301"/>
    </location>
</feature>
<proteinExistence type="predicted"/>
<name>A0A5B8U6W0_9ACTN</name>
<keyword evidence="3" id="KW-1003">Cell membrane</keyword>
<keyword evidence="2" id="KW-0813">Transport</keyword>
<dbReference type="SUPFAM" id="SSF103473">
    <property type="entry name" value="MFS general substrate transporter"/>
    <property type="match status" value="1"/>
</dbReference>
<dbReference type="PANTHER" id="PTHR23513">
    <property type="entry name" value="INTEGRAL MEMBRANE EFFLUX PROTEIN-RELATED"/>
    <property type="match status" value="1"/>
</dbReference>
<dbReference type="Proteomes" id="UP000321805">
    <property type="component" value="Chromosome"/>
</dbReference>
<dbReference type="InterPro" id="IPR010290">
    <property type="entry name" value="TM_effector"/>
</dbReference>
<evidence type="ECO:0000256" key="5">
    <source>
        <dbReference type="ARBA" id="ARBA00022989"/>
    </source>
</evidence>
<dbReference type="EMBL" id="CP042430">
    <property type="protein sequence ID" value="QEC48889.1"/>
    <property type="molecule type" value="Genomic_DNA"/>
</dbReference>
<evidence type="ECO:0000256" key="4">
    <source>
        <dbReference type="ARBA" id="ARBA00022692"/>
    </source>
</evidence>
<sequence length="415" mass="43176">MLPAALREERQFRLLFAGQALSVVGDRITMVVLPFAVLSIGGSTTDVGIVAAAGFLPFIVLGLIGGVIADRMRRQRIMVVSDLVRMGTQLAAGVLLVSGHAEVWHLAALTAVFGAADAFFAPAMGGLMPQTIDQPHHLQPANALRSMSMSTGSIVGPVLGGLLVALAGEGTALIVDAGTFLVSVACLLALRPREVVRGEVPEPFIADLAGGWHEVRARTWVWSFLLAMVVYHVIVLPSIFVLGPVLMEDELDGATSWAVIVTAFGLGSFVSDFLLLRFRPRFALRTAAMGLGVASCQAAIIGSGLPIAAIAAVEFCSAIGVSGFFTLWETSLQEHIPETSISRVTSYDYAASAGMIPLGVIVAGPVSDAIGIHETLAGMTALGILAAVLCLSVPAVRNLPRGAVRDTAAPDPAAP</sequence>
<organism evidence="8 9">
    <name type="scientific">Baekduia soli</name>
    <dbReference type="NCBI Taxonomy" id="496014"/>
    <lineage>
        <taxon>Bacteria</taxon>
        <taxon>Bacillati</taxon>
        <taxon>Actinomycetota</taxon>
        <taxon>Thermoleophilia</taxon>
        <taxon>Solirubrobacterales</taxon>
        <taxon>Baekduiaceae</taxon>
        <taxon>Baekduia</taxon>
    </lineage>
</organism>
<evidence type="ECO:0000313" key="8">
    <source>
        <dbReference type="EMBL" id="QEC48889.1"/>
    </source>
</evidence>
<keyword evidence="6 7" id="KW-0472">Membrane</keyword>
<dbReference type="KEGG" id="bsol:FSW04_15780"/>
<feature type="transmembrane region" description="Helical" evidence="7">
    <location>
        <begin position="220"/>
        <end position="242"/>
    </location>
</feature>
<dbReference type="AlphaFoldDB" id="A0A5B8U6W0"/>
<keyword evidence="5 7" id="KW-1133">Transmembrane helix</keyword>
<comment type="subcellular location">
    <subcellularLocation>
        <location evidence="1">Cell membrane</location>
        <topology evidence="1">Multi-pass membrane protein</topology>
    </subcellularLocation>
</comment>
<evidence type="ECO:0000256" key="7">
    <source>
        <dbReference type="SAM" id="Phobius"/>
    </source>
</evidence>
<feature type="transmembrane region" description="Helical" evidence="7">
    <location>
        <begin position="12"/>
        <end position="37"/>
    </location>
</feature>
<dbReference type="InterPro" id="IPR022324">
    <property type="entry name" value="Bacilysin_exporter_BacE_put"/>
</dbReference>
<accession>A0A5B8U6W0</accession>